<proteinExistence type="predicted"/>
<dbReference type="CDD" id="cd00167">
    <property type="entry name" value="SANT"/>
    <property type="match status" value="1"/>
</dbReference>
<dbReference type="InterPro" id="IPR001005">
    <property type="entry name" value="SANT/Myb"/>
</dbReference>
<dbReference type="EMBL" id="JBJUIK010000006">
    <property type="protein sequence ID" value="KAL3525543.1"/>
    <property type="molecule type" value="Genomic_DNA"/>
</dbReference>
<feature type="region of interest" description="Disordered" evidence="1">
    <location>
        <begin position="1"/>
        <end position="113"/>
    </location>
</feature>
<keyword evidence="3" id="KW-1185">Reference proteome</keyword>
<dbReference type="PANTHER" id="PTHR14000">
    <property type="entry name" value="FINGER CCCH DOMAIN PROTEIN, PUTATIVE (DUF3755)-RELATED"/>
    <property type="match status" value="1"/>
</dbReference>
<evidence type="ECO:0000313" key="3">
    <source>
        <dbReference type="Proteomes" id="UP001630127"/>
    </source>
</evidence>
<dbReference type="InterPro" id="IPR009057">
    <property type="entry name" value="Homeodomain-like_sf"/>
</dbReference>
<evidence type="ECO:0000313" key="2">
    <source>
        <dbReference type="EMBL" id="KAL3525543.1"/>
    </source>
</evidence>
<feature type="compositionally biased region" description="Basic and acidic residues" evidence="1">
    <location>
        <begin position="32"/>
        <end position="45"/>
    </location>
</feature>
<dbReference type="Proteomes" id="UP001630127">
    <property type="component" value="Unassembled WGS sequence"/>
</dbReference>
<feature type="region of interest" description="Disordered" evidence="1">
    <location>
        <begin position="246"/>
        <end position="266"/>
    </location>
</feature>
<organism evidence="2 3">
    <name type="scientific">Cinchona calisaya</name>
    <dbReference type="NCBI Taxonomy" id="153742"/>
    <lineage>
        <taxon>Eukaryota</taxon>
        <taxon>Viridiplantae</taxon>
        <taxon>Streptophyta</taxon>
        <taxon>Embryophyta</taxon>
        <taxon>Tracheophyta</taxon>
        <taxon>Spermatophyta</taxon>
        <taxon>Magnoliopsida</taxon>
        <taxon>eudicotyledons</taxon>
        <taxon>Gunneridae</taxon>
        <taxon>Pentapetalae</taxon>
        <taxon>asterids</taxon>
        <taxon>lamiids</taxon>
        <taxon>Gentianales</taxon>
        <taxon>Rubiaceae</taxon>
        <taxon>Cinchonoideae</taxon>
        <taxon>Cinchoneae</taxon>
        <taxon>Cinchona</taxon>
    </lineage>
</organism>
<comment type="caution">
    <text evidence="2">The sequence shown here is derived from an EMBL/GenBank/DDBJ whole genome shotgun (WGS) entry which is preliminary data.</text>
</comment>
<protein>
    <recommendedName>
        <fullName evidence="4">Myb-like domain-containing protein</fullName>
    </recommendedName>
</protein>
<name>A0ABD3A780_9GENT</name>
<dbReference type="AlphaFoldDB" id="A0ABD3A780"/>
<accession>A0ABD3A780</accession>
<dbReference type="SUPFAM" id="SSF46689">
    <property type="entry name" value="Homeodomain-like"/>
    <property type="match status" value="1"/>
</dbReference>
<gene>
    <name evidence="2" type="ORF">ACH5RR_013915</name>
</gene>
<dbReference type="PANTHER" id="PTHR14000:SF17">
    <property type="entry name" value="MYB-LIKE DOMAIN-CONTAINING PROTEIN"/>
    <property type="match status" value="1"/>
</dbReference>
<evidence type="ECO:0008006" key="4">
    <source>
        <dbReference type="Google" id="ProtNLM"/>
    </source>
</evidence>
<sequence length="578" mass="64561">MRQRKSTENTAKPIIITRRSPRFLQQNQTDQEYTKTPDPVPEKIRVPFSDLTPLSSRSDGDSLKRCQLSDKANETSVRCRNSVKVSTGPRRSTRLNGGADSSRHVGRSHRVSQNDNVDRILSGKCKLDGSSNAGEIGKRLQMNRISASEKRVTRSSIKGCNNEGVSGSGKGCDSKCISDEGKVIRGVSLSEQCTYKIQKSVTRSASRGIKDEHNKRIGNVEGSEAIQKVPFGCSDKKGFSGDGKDKLGANLPREPITDVPSADLVGGEHRRDGVEAAKNQVGAKRKKDQVEEEHTMFQGWTAEQELALERAYFAAKPTPHFWKKVAKMVPGKSAQECFTKIHSELLTPAQQQPRSRAKGMNASLSLSANKLLNASEPETKKLRYGKQKRNLTRRTVRQLLQKQYNTDHDYEADLFDVLESRLDPFTQLAHENRLSSTPELNREGPGFDKRCLEVSSSAHIKLLSQSNDSCGATVISPPVLKKIKNKALHEKYIDQLHSREARRQAASLRARKCMKEKSGDKEDNLQKSQALKAAKNALLFCARDAVKQFHHLESSKMNKFDDTFHDFTDTSEDEIEDE</sequence>
<evidence type="ECO:0000256" key="1">
    <source>
        <dbReference type="SAM" id="MobiDB-lite"/>
    </source>
</evidence>
<feature type="compositionally biased region" description="Polar residues" evidence="1">
    <location>
        <begin position="74"/>
        <end position="85"/>
    </location>
</feature>
<dbReference type="Gene3D" id="1.10.10.60">
    <property type="entry name" value="Homeodomain-like"/>
    <property type="match status" value="1"/>
</dbReference>
<reference evidence="2 3" key="1">
    <citation type="submission" date="2024-11" db="EMBL/GenBank/DDBJ databases">
        <title>A near-complete genome assembly of Cinchona calisaya.</title>
        <authorList>
            <person name="Lian D.C."/>
            <person name="Zhao X.W."/>
            <person name="Wei L."/>
        </authorList>
    </citation>
    <scope>NUCLEOTIDE SEQUENCE [LARGE SCALE GENOMIC DNA]</scope>
    <source>
        <tissue evidence="2">Nenye</tissue>
    </source>
</reference>
<feature type="compositionally biased region" description="Basic and acidic residues" evidence="1">
    <location>
        <begin position="58"/>
        <end position="73"/>
    </location>
</feature>